<comment type="similarity">
    <text evidence="2">Belongs to the anaerobic coproporphyrinogen-III oxidase family. HemW subfamily.</text>
</comment>
<comment type="cofactor">
    <cofactor evidence="1">
        <name>[4Fe-4S] cluster</name>
        <dbReference type="ChEBI" id="CHEBI:49883"/>
    </cofactor>
</comment>
<dbReference type="SFLD" id="SFLDF00562">
    <property type="entry name" value="HemN-like__clustered_with_heat"/>
    <property type="match status" value="1"/>
</dbReference>
<keyword evidence="8 10" id="KW-0411">Iron-sulfur</keyword>
<dbReference type="EMBL" id="LT828648">
    <property type="protein sequence ID" value="SLM49286.1"/>
    <property type="molecule type" value="Genomic_DNA"/>
</dbReference>
<gene>
    <name evidence="12" type="ORF">NSJP_3119</name>
</gene>
<dbReference type="InterPro" id="IPR010723">
    <property type="entry name" value="HemN_C"/>
</dbReference>
<reference evidence="12 13" key="1">
    <citation type="submission" date="2017-03" db="EMBL/GenBank/DDBJ databases">
        <authorList>
            <person name="Afonso C.L."/>
            <person name="Miller P.J."/>
            <person name="Scott M.A."/>
            <person name="Spackman E."/>
            <person name="Goraichik I."/>
            <person name="Dimitrov K.M."/>
            <person name="Suarez D.L."/>
            <person name="Swayne D.E."/>
        </authorList>
    </citation>
    <scope>NUCLEOTIDE SEQUENCE [LARGE SCALE GENOMIC DNA]</scope>
    <source>
        <strain evidence="12">Genome sequencing of Nitrospira japonica strain NJ11</strain>
    </source>
</reference>
<feature type="domain" description="Radical SAM core" evidence="11">
    <location>
        <begin position="1"/>
        <end position="240"/>
    </location>
</feature>
<dbReference type="AlphaFoldDB" id="A0A1W1I8F3"/>
<dbReference type="InterPro" id="IPR034505">
    <property type="entry name" value="Coproporphyrinogen-III_oxidase"/>
</dbReference>
<keyword evidence="5 10" id="KW-0949">S-adenosyl-L-methionine</keyword>
<dbReference type="Gene3D" id="3.20.20.70">
    <property type="entry name" value="Aldolase class I"/>
    <property type="match status" value="1"/>
</dbReference>
<keyword evidence="4 10" id="KW-0349">Heme</keyword>
<dbReference type="PANTHER" id="PTHR13932">
    <property type="entry name" value="COPROPORPHYRINIGEN III OXIDASE"/>
    <property type="match status" value="1"/>
</dbReference>
<evidence type="ECO:0000256" key="1">
    <source>
        <dbReference type="ARBA" id="ARBA00001966"/>
    </source>
</evidence>
<dbReference type="InterPro" id="IPR013785">
    <property type="entry name" value="Aldolase_TIM"/>
</dbReference>
<keyword evidence="10" id="KW-0004">4Fe-4S</keyword>
<keyword evidence="6 10" id="KW-0479">Metal-binding</keyword>
<name>A0A1W1I8F3_9BACT</name>
<dbReference type="SFLD" id="SFLDG01065">
    <property type="entry name" value="anaerobic_coproporphyrinogen-I"/>
    <property type="match status" value="1"/>
</dbReference>
<evidence type="ECO:0000313" key="13">
    <source>
        <dbReference type="Proteomes" id="UP000192042"/>
    </source>
</evidence>
<sequence>MSRPFGLYVHIPFCRRRCDFCAFYLEVHHPAAAGRFLAALHTEIALHARQEAIQGRPLSSVYFGGGTPTALETSDLTGILDGIRNHFDLLPDCEVTIEAHPSTVTMNDLSTLLGAGFTRVSFGAESMEDTELARIGRSALAGETVTAVRHARRAGFTNVNLDLMYGLPGQSVASWLSTLEQCLDLTPSHLSCYALTIEPGTALASDVESGRCLPPDEGLQVAMEQAADATVHEAGYIRYEISNYAKPDRMCRHNLLYWTHGEYLGLGPSAQSFVDGSRFGKTADLNIYQRDLAAQRLPLSDHAVLSDPEKLRDSVIFGLRLLQGIPTASLSAHSGNYGHEHALKHLREERLIEEVDRYTRLTAKGRLYADHVAELLY</sequence>
<dbReference type="CDD" id="cd01335">
    <property type="entry name" value="Radical_SAM"/>
    <property type="match status" value="1"/>
</dbReference>
<keyword evidence="10" id="KW-0963">Cytoplasm</keyword>
<accession>A0A1W1I8F3</accession>
<dbReference type="STRING" id="1325564.NSJP_3119"/>
<protein>
    <recommendedName>
        <fullName evidence="3 10">Heme chaperone HemW</fullName>
    </recommendedName>
</protein>
<dbReference type="GO" id="GO:0046872">
    <property type="term" value="F:metal ion binding"/>
    <property type="evidence" value="ECO:0007669"/>
    <property type="project" value="UniProtKB-UniRule"/>
</dbReference>
<evidence type="ECO:0000259" key="11">
    <source>
        <dbReference type="PROSITE" id="PS51918"/>
    </source>
</evidence>
<evidence type="ECO:0000256" key="5">
    <source>
        <dbReference type="ARBA" id="ARBA00022691"/>
    </source>
</evidence>
<dbReference type="NCBIfam" id="TIGR00539">
    <property type="entry name" value="hemN_rel"/>
    <property type="match status" value="1"/>
</dbReference>
<dbReference type="RefSeq" id="WP_080887539.1">
    <property type="nucleotide sequence ID" value="NZ_LT828648.1"/>
</dbReference>
<evidence type="ECO:0000256" key="2">
    <source>
        <dbReference type="ARBA" id="ARBA00006100"/>
    </source>
</evidence>
<dbReference type="SFLD" id="SFLDG01082">
    <property type="entry name" value="B12-binding_domain_containing"/>
    <property type="match status" value="1"/>
</dbReference>
<organism evidence="12 13">
    <name type="scientific">Nitrospira japonica</name>
    <dbReference type="NCBI Taxonomy" id="1325564"/>
    <lineage>
        <taxon>Bacteria</taxon>
        <taxon>Pseudomonadati</taxon>
        <taxon>Nitrospirota</taxon>
        <taxon>Nitrospiria</taxon>
        <taxon>Nitrospirales</taxon>
        <taxon>Nitrospiraceae</taxon>
        <taxon>Nitrospira</taxon>
    </lineage>
</organism>
<dbReference type="InterPro" id="IPR004559">
    <property type="entry name" value="HemW-like"/>
</dbReference>
<dbReference type="GO" id="GO:0006779">
    <property type="term" value="P:porphyrin-containing compound biosynthetic process"/>
    <property type="evidence" value="ECO:0007669"/>
    <property type="project" value="InterPro"/>
</dbReference>
<evidence type="ECO:0000256" key="3">
    <source>
        <dbReference type="ARBA" id="ARBA00017228"/>
    </source>
</evidence>
<comment type="subcellular location">
    <subcellularLocation>
        <location evidence="10">Cytoplasm</location>
    </subcellularLocation>
</comment>
<keyword evidence="9 10" id="KW-0143">Chaperone</keyword>
<dbReference type="SFLD" id="SFLDF00288">
    <property type="entry name" value="HemN-like__clustered_with_nucl"/>
    <property type="match status" value="1"/>
</dbReference>
<dbReference type="KEGG" id="nja:NSJP_3119"/>
<dbReference type="Pfam" id="PF04055">
    <property type="entry name" value="Radical_SAM"/>
    <property type="match status" value="1"/>
</dbReference>
<dbReference type="SUPFAM" id="SSF102114">
    <property type="entry name" value="Radical SAM enzymes"/>
    <property type="match status" value="1"/>
</dbReference>
<dbReference type="OrthoDB" id="9808022at2"/>
<keyword evidence="7 10" id="KW-0408">Iron</keyword>
<dbReference type="InterPro" id="IPR007197">
    <property type="entry name" value="rSAM"/>
</dbReference>
<evidence type="ECO:0000256" key="7">
    <source>
        <dbReference type="ARBA" id="ARBA00023004"/>
    </source>
</evidence>
<dbReference type="Proteomes" id="UP000192042">
    <property type="component" value="Chromosome I"/>
</dbReference>
<dbReference type="GO" id="GO:0051539">
    <property type="term" value="F:4 iron, 4 sulfur cluster binding"/>
    <property type="evidence" value="ECO:0007669"/>
    <property type="project" value="UniProtKB-UniRule"/>
</dbReference>
<dbReference type="Pfam" id="PF06969">
    <property type="entry name" value="HemN_C"/>
    <property type="match status" value="1"/>
</dbReference>
<dbReference type="PROSITE" id="PS51918">
    <property type="entry name" value="RADICAL_SAM"/>
    <property type="match status" value="1"/>
</dbReference>
<dbReference type="GO" id="GO:0004109">
    <property type="term" value="F:coproporphyrinogen oxidase activity"/>
    <property type="evidence" value="ECO:0007669"/>
    <property type="project" value="InterPro"/>
</dbReference>
<proteinExistence type="inferred from homology"/>
<comment type="function">
    <text evidence="10">Probably acts as a heme chaperone, transferring heme to an unknown acceptor. Binds one molecule of heme per monomer, possibly covalently. Binds 1 [4Fe-4S] cluster. The cluster is coordinated with 3 cysteines and an exchangeable S-adenosyl-L-methionine.</text>
</comment>
<evidence type="ECO:0000256" key="4">
    <source>
        <dbReference type="ARBA" id="ARBA00022617"/>
    </source>
</evidence>
<dbReference type="SFLD" id="SFLDS00029">
    <property type="entry name" value="Radical_SAM"/>
    <property type="match status" value="1"/>
</dbReference>
<evidence type="ECO:0000256" key="8">
    <source>
        <dbReference type="ARBA" id="ARBA00023014"/>
    </source>
</evidence>
<keyword evidence="12" id="KW-0560">Oxidoreductase</keyword>
<dbReference type="PANTHER" id="PTHR13932:SF5">
    <property type="entry name" value="RADICAL S-ADENOSYL METHIONINE DOMAIN-CONTAINING PROTEIN 1, MITOCHONDRIAL"/>
    <property type="match status" value="1"/>
</dbReference>
<evidence type="ECO:0000256" key="9">
    <source>
        <dbReference type="ARBA" id="ARBA00023186"/>
    </source>
</evidence>
<evidence type="ECO:0000313" key="12">
    <source>
        <dbReference type="EMBL" id="SLM49286.1"/>
    </source>
</evidence>
<dbReference type="InterPro" id="IPR058240">
    <property type="entry name" value="rSAM_sf"/>
</dbReference>
<keyword evidence="13" id="KW-1185">Reference proteome</keyword>
<evidence type="ECO:0000256" key="6">
    <source>
        <dbReference type="ARBA" id="ARBA00022723"/>
    </source>
</evidence>
<dbReference type="InterPro" id="IPR006638">
    <property type="entry name" value="Elp3/MiaA/NifB-like_rSAM"/>
</dbReference>
<dbReference type="SMART" id="SM00729">
    <property type="entry name" value="Elp3"/>
    <property type="match status" value="1"/>
</dbReference>
<evidence type="ECO:0000256" key="10">
    <source>
        <dbReference type="RuleBase" id="RU364116"/>
    </source>
</evidence>
<dbReference type="GO" id="GO:0005737">
    <property type="term" value="C:cytoplasm"/>
    <property type="evidence" value="ECO:0007669"/>
    <property type="project" value="UniProtKB-SubCell"/>
</dbReference>